<keyword evidence="6" id="KW-1185">Reference proteome</keyword>
<dbReference type="OrthoDB" id="9810718at2"/>
<evidence type="ECO:0000256" key="3">
    <source>
        <dbReference type="SAM" id="SignalP"/>
    </source>
</evidence>
<protein>
    <submittedName>
        <fullName evidence="5">Capsule biosynthesis protein CapA</fullName>
    </submittedName>
</protein>
<dbReference type="PANTHER" id="PTHR33393">
    <property type="entry name" value="POLYGLUTAMINE SYNTHESIS ACCESSORY PROTEIN RV0574C-RELATED"/>
    <property type="match status" value="1"/>
</dbReference>
<evidence type="ECO:0000313" key="6">
    <source>
        <dbReference type="Proteomes" id="UP000054404"/>
    </source>
</evidence>
<dbReference type="SMART" id="SM00854">
    <property type="entry name" value="PGA_cap"/>
    <property type="match status" value="1"/>
</dbReference>
<feature type="region of interest" description="Disordered" evidence="2">
    <location>
        <begin position="398"/>
        <end position="420"/>
    </location>
</feature>
<feature type="domain" description="Capsule synthesis protein CapA" evidence="4">
    <location>
        <begin position="60"/>
        <end position="318"/>
    </location>
</feature>
<dbReference type="InterPro" id="IPR052169">
    <property type="entry name" value="CW_Biosynth-Accessory"/>
</dbReference>
<dbReference type="PROSITE" id="PS51257">
    <property type="entry name" value="PROKAR_LIPOPROTEIN"/>
    <property type="match status" value="1"/>
</dbReference>
<dbReference type="Proteomes" id="UP000054404">
    <property type="component" value="Unassembled WGS sequence"/>
</dbReference>
<name>A0A0W1KLH1_9ACTO</name>
<dbReference type="STRING" id="59561.AQZ59_00088"/>
<gene>
    <name evidence="5" type="primary">capA</name>
    <name evidence="5" type="ORF">AQZ59_00088</name>
</gene>
<dbReference type="AlphaFoldDB" id="A0A0W1KLH1"/>
<feature type="compositionally biased region" description="Pro residues" evidence="2">
    <location>
        <begin position="43"/>
        <end position="53"/>
    </location>
</feature>
<comment type="similarity">
    <text evidence="1">Belongs to the CapA family.</text>
</comment>
<reference evidence="5 6" key="1">
    <citation type="submission" date="2015-11" db="EMBL/GenBank/DDBJ databases">
        <title>Draft Genome Sequence of the Type Strain Trueperella bernardiae LCDC 89-0504T, Isolated from Blood Culture.</title>
        <authorList>
            <person name="Bernier A.-M."/>
            <person name="Bernard K."/>
        </authorList>
    </citation>
    <scope>NUCLEOTIDE SEQUENCE [LARGE SCALE GENOMIC DNA]</scope>
    <source>
        <strain evidence="5 6">LCDC 89-0504</strain>
    </source>
</reference>
<feature type="signal peptide" evidence="3">
    <location>
        <begin position="1"/>
        <end position="20"/>
    </location>
</feature>
<dbReference type="SUPFAM" id="SSF56300">
    <property type="entry name" value="Metallo-dependent phosphatases"/>
    <property type="match status" value="1"/>
</dbReference>
<feature type="compositionally biased region" description="Low complexity" evidence="2">
    <location>
        <begin position="21"/>
        <end position="42"/>
    </location>
</feature>
<comment type="caution">
    <text evidence="5">The sequence shown here is derived from an EMBL/GenBank/DDBJ whole genome shotgun (WGS) entry which is preliminary data.</text>
</comment>
<dbReference type="Pfam" id="PF09587">
    <property type="entry name" value="PGA_cap"/>
    <property type="match status" value="1"/>
</dbReference>
<keyword evidence="3" id="KW-0732">Signal</keyword>
<dbReference type="PATRIC" id="fig|59561.3.peg.88"/>
<evidence type="ECO:0000259" key="4">
    <source>
        <dbReference type="SMART" id="SM00854"/>
    </source>
</evidence>
<organism evidence="5 6">
    <name type="scientific">Trueperella bernardiae</name>
    <dbReference type="NCBI Taxonomy" id="59561"/>
    <lineage>
        <taxon>Bacteria</taxon>
        <taxon>Bacillati</taxon>
        <taxon>Actinomycetota</taxon>
        <taxon>Actinomycetes</taxon>
        <taxon>Actinomycetales</taxon>
        <taxon>Actinomycetaceae</taxon>
        <taxon>Trueperella</taxon>
    </lineage>
</organism>
<dbReference type="InterPro" id="IPR029052">
    <property type="entry name" value="Metallo-depent_PP-like"/>
</dbReference>
<dbReference type="PANTHER" id="PTHR33393:SF13">
    <property type="entry name" value="PGA BIOSYNTHESIS PROTEIN CAPA"/>
    <property type="match status" value="1"/>
</dbReference>
<sequence>MKKPVTLAALTIVLALGACSDSTGSASSPTTPSGPSTSNAPAMPTPTPSPTPTADPEYFTVSSGGDILLHLSVNEAARIAGETYDYTPYYAPIKDYIANSDVAICALEIPIVGPDQMPSNYPNFGAPYDLAASLAEIGFDGCAFATNHTMDRGFGGVETTIEALSGAGMGWAGAARTQDEAEQIQFYTVEGVNHTVKIAHISATTLTNGIPIPADHPYSWNVVGELGSPVETVVEDAKRARELGADIVIVSMHWGTEYVSEPIAEQVDIAQLLADSGEVDLVFGNHSHVPEPLAKLPGGPTGDGMWVVYSMGNQISGQTVENHGYRVTTGLITTATIEANDDGAAVVDFDWMAVTQDRRAGEKLHPLLPLTLGEYPGDLRLSAQEIAGRAEVTYPVMETSGPERTAPPEATGATVTSSRE</sequence>
<evidence type="ECO:0000256" key="1">
    <source>
        <dbReference type="ARBA" id="ARBA00005662"/>
    </source>
</evidence>
<evidence type="ECO:0000313" key="5">
    <source>
        <dbReference type="EMBL" id="KTF04788.1"/>
    </source>
</evidence>
<dbReference type="RefSeq" id="WP_152994701.1">
    <property type="nucleotide sequence ID" value="NZ_LNIZ01000001.1"/>
</dbReference>
<feature type="region of interest" description="Disordered" evidence="2">
    <location>
        <begin position="21"/>
        <end position="56"/>
    </location>
</feature>
<feature type="chain" id="PRO_5038871688" evidence="3">
    <location>
        <begin position="21"/>
        <end position="420"/>
    </location>
</feature>
<proteinExistence type="inferred from homology"/>
<dbReference type="EMBL" id="LNIZ01000001">
    <property type="protein sequence ID" value="KTF04788.1"/>
    <property type="molecule type" value="Genomic_DNA"/>
</dbReference>
<dbReference type="InterPro" id="IPR019079">
    <property type="entry name" value="Capsule_synth_CapA"/>
</dbReference>
<evidence type="ECO:0000256" key="2">
    <source>
        <dbReference type="SAM" id="MobiDB-lite"/>
    </source>
</evidence>
<dbReference type="Gene3D" id="3.60.21.10">
    <property type="match status" value="1"/>
</dbReference>
<dbReference type="CDD" id="cd07381">
    <property type="entry name" value="MPP_CapA"/>
    <property type="match status" value="1"/>
</dbReference>
<accession>A0A0W1KLH1</accession>